<proteinExistence type="predicted"/>
<keyword evidence="1" id="KW-0812">Transmembrane</keyword>
<accession>Q2Q0F9</accession>
<dbReference type="AlphaFoldDB" id="Q2Q0F9"/>
<keyword evidence="1" id="KW-1133">Transmembrane helix</keyword>
<evidence type="ECO:0000313" key="2">
    <source>
        <dbReference type="EMBL" id="ABB82971.1"/>
    </source>
</evidence>
<sequence length="241" mass="26593">MGWIFLFLGIGGACFWLSWHQPFPEISRRYAYLVLMAGSVLLISEQAPRETSQTVPMYLALGLGVLGTLKGSWDMTRTMRDVIVAPFAGGMLCAGSAALLVGWWDEGGAYEHISSFILVSALIFMEIYLVFKGLIIGVPGLSWSKAGLRQIQRGLLLGPSGAISCFERSWDADEEWLGAMSHAALVRIYLHLDEEESARNSEKYLEEFGGWDVVDSAWINAIDSALNSITESKWSEPTADM</sequence>
<dbReference type="EMBL" id="DQ257434">
    <property type="protein sequence ID" value="ABB82971.1"/>
    <property type="molecule type" value="Genomic_DNA"/>
</dbReference>
<feature type="transmembrane region" description="Helical" evidence="1">
    <location>
        <begin position="116"/>
        <end position="143"/>
    </location>
</feature>
<reference evidence="2" key="1">
    <citation type="journal article" date="2006" name="Nature">
        <title>Proteorhodopsin lateral gene transfer between marine planktonic Bacteria and Archaea.</title>
        <authorList>
            <person name="Frigaard N.U."/>
            <person name="Martinez A."/>
            <person name="Mincer T.J."/>
            <person name="DeLong E.F."/>
        </authorList>
    </citation>
    <scope>NUCLEOTIDE SEQUENCE</scope>
</reference>
<organism evidence="2">
    <name type="scientific">uncultured organism HF70_19B12</name>
    <dbReference type="NCBI Taxonomy" id="357602"/>
    <lineage>
        <taxon>unclassified sequences</taxon>
        <taxon>environmental samples</taxon>
    </lineage>
</organism>
<feature type="transmembrane region" description="Helical" evidence="1">
    <location>
        <begin position="6"/>
        <end position="23"/>
    </location>
</feature>
<evidence type="ECO:0000256" key="1">
    <source>
        <dbReference type="SAM" id="Phobius"/>
    </source>
</evidence>
<name>Q2Q0F9_9ZZZZ</name>
<feature type="transmembrane region" description="Helical" evidence="1">
    <location>
        <begin position="82"/>
        <end position="104"/>
    </location>
</feature>
<protein>
    <submittedName>
        <fullName evidence="2">Uncharacterized protein</fullName>
    </submittedName>
</protein>
<keyword evidence="1" id="KW-0472">Membrane</keyword>